<evidence type="ECO:0000259" key="2">
    <source>
        <dbReference type="Pfam" id="PF13358"/>
    </source>
</evidence>
<accession>A0A6G0WFK1</accession>
<evidence type="ECO:0000313" key="4">
    <source>
        <dbReference type="Proteomes" id="UP000481153"/>
    </source>
</evidence>
<dbReference type="InterPro" id="IPR009057">
    <property type="entry name" value="Homeodomain-like_sf"/>
</dbReference>
<gene>
    <name evidence="3" type="ORF">Ae201684_015514</name>
</gene>
<comment type="caution">
    <text evidence="3">The sequence shown here is derived from an EMBL/GenBank/DDBJ whole genome shotgun (WGS) entry which is preliminary data.</text>
</comment>
<feature type="domain" description="Tc3 transposase DNA binding" evidence="1">
    <location>
        <begin position="3"/>
        <end position="51"/>
    </location>
</feature>
<dbReference type="SUPFAM" id="SSF46689">
    <property type="entry name" value="Homeodomain-like"/>
    <property type="match status" value="1"/>
</dbReference>
<dbReference type="Gene3D" id="1.10.10.60">
    <property type="entry name" value="Homeodomain-like"/>
    <property type="match status" value="1"/>
</dbReference>
<dbReference type="PANTHER" id="PTHR23022">
    <property type="entry name" value="TRANSPOSABLE ELEMENT-RELATED"/>
    <property type="match status" value="1"/>
</dbReference>
<dbReference type="Pfam" id="PF13358">
    <property type="entry name" value="DDE_3"/>
    <property type="match status" value="1"/>
</dbReference>
<dbReference type="InterPro" id="IPR038717">
    <property type="entry name" value="Tc1-like_DDE_dom"/>
</dbReference>
<dbReference type="Gene3D" id="3.30.420.10">
    <property type="entry name" value="Ribonuclease H-like superfamily/Ribonuclease H"/>
    <property type="match status" value="1"/>
</dbReference>
<dbReference type="Proteomes" id="UP000481153">
    <property type="component" value="Unassembled WGS sequence"/>
</dbReference>
<dbReference type="PANTHER" id="PTHR23022:SF129">
    <property type="entry name" value="TRANSPOSABLE ELEMENT TC3 TRANSPOSASE"/>
    <property type="match status" value="1"/>
</dbReference>
<evidence type="ECO:0000313" key="3">
    <source>
        <dbReference type="EMBL" id="KAF0726182.1"/>
    </source>
</evidence>
<evidence type="ECO:0008006" key="5">
    <source>
        <dbReference type="Google" id="ProtNLM"/>
    </source>
</evidence>
<dbReference type="InterPro" id="IPR052338">
    <property type="entry name" value="Transposase_5"/>
</dbReference>
<keyword evidence="4" id="KW-1185">Reference proteome</keyword>
<dbReference type="AlphaFoldDB" id="A0A6G0WFK1"/>
<proteinExistence type="predicted"/>
<reference evidence="3 4" key="1">
    <citation type="submission" date="2019-07" db="EMBL/GenBank/DDBJ databases">
        <title>Genomics analysis of Aphanomyces spp. identifies a new class of oomycete effector associated with host adaptation.</title>
        <authorList>
            <person name="Gaulin E."/>
        </authorList>
    </citation>
    <scope>NUCLEOTIDE SEQUENCE [LARGE SCALE GENOMIC DNA]</scope>
    <source>
        <strain evidence="3 4">ATCC 201684</strain>
    </source>
</reference>
<dbReference type="EMBL" id="VJMJ01000223">
    <property type="protein sequence ID" value="KAF0726182.1"/>
    <property type="molecule type" value="Genomic_DNA"/>
</dbReference>
<evidence type="ECO:0000259" key="1">
    <source>
        <dbReference type="Pfam" id="PF11427"/>
    </source>
</evidence>
<organism evidence="3 4">
    <name type="scientific">Aphanomyces euteiches</name>
    <dbReference type="NCBI Taxonomy" id="100861"/>
    <lineage>
        <taxon>Eukaryota</taxon>
        <taxon>Sar</taxon>
        <taxon>Stramenopiles</taxon>
        <taxon>Oomycota</taxon>
        <taxon>Saprolegniomycetes</taxon>
        <taxon>Saprolegniales</taxon>
        <taxon>Verrucalvaceae</taxon>
        <taxon>Aphanomyces</taxon>
    </lineage>
</organism>
<dbReference type="InterPro" id="IPR036397">
    <property type="entry name" value="RNaseH_sf"/>
</dbReference>
<protein>
    <recommendedName>
        <fullName evidence="5">Tc1-like transposase DDE domain-containing protein</fullName>
    </recommendedName>
</protein>
<feature type="domain" description="Tc1-like transposase DDE" evidence="2">
    <location>
        <begin position="142"/>
        <end position="291"/>
    </location>
</feature>
<sequence>MPRGTHLTEIDQAMIKALRKHNISPQEIAKTINRSKSVVYKFLANPETYGTAVRLGRPPIVSETAKRYMIRLASCTGESAKVIKKESGTPVCERRVQQILHEAPHPKYTKRVAAPKLTQVHKDARLKYAEDNTTDPPTWGEIIWSDEKKFNLDGPDGFKYYWHDLRKEPNSFFSRQNGGGSVMIWACFSSRGKSDLAFLRGNQDSVSYVQTLQPYLFPFAHTHHGKNFTFQQDGASIHRSNFTLVFLNEMDVRLFPHPALSPDLNPIENLWAILARSVYYKGKKYRSTDELELAITKAWVKIPIETLQTLVKSMPRRCFGVARANGGFTKY</sequence>
<dbReference type="GO" id="GO:0003677">
    <property type="term" value="F:DNA binding"/>
    <property type="evidence" value="ECO:0007669"/>
    <property type="project" value="InterPro"/>
</dbReference>
<dbReference type="VEuPathDB" id="FungiDB:AeMF1_018708"/>
<dbReference type="Pfam" id="PF11427">
    <property type="entry name" value="HTH_Tnp_Tc3_1"/>
    <property type="match status" value="1"/>
</dbReference>
<name>A0A6G0WFK1_9STRA</name>
<dbReference type="InterPro" id="IPR025898">
    <property type="entry name" value="Tc3_transposase_DNA-bd_dom"/>
</dbReference>